<accession>A0A4U7JJX7</accession>
<protein>
    <submittedName>
        <fullName evidence="1">Uncharacterized protein</fullName>
    </submittedName>
</protein>
<evidence type="ECO:0000313" key="1">
    <source>
        <dbReference type="EMBL" id="QNU65446.1"/>
    </source>
</evidence>
<dbReference type="KEGG" id="rher:EHE19_010930"/>
<organism evidence="1 2">
    <name type="scientific">Ruminiclostridium herbifermentans</name>
    <dbReference type="NCBI Taxonomy" id="2488810"/>
    <lineage>
        <taxon>Bacteria</taxon>
        <taxon>Bacillati</taxon>
        <taxon>Bacillota</taxon>
        <taxon>Clostridia</taxon>
        <taxon>Eubacteriales</taxon>
        <taxon>Oscillospiraceae</taxon>
        <taxon>Ruminiclostridium</taxon>
    </lineage>
</organism>
<name>A0A4U7JJX7_9FIRM</name>
<dbReference type="AlphaFoldDB" id="A0A4U7JJX7"/>
<sequence length="377" mass="42257">MKKLVFLTVCIMLLVIAVSGCSSSASQENSRSFTLHETPQTYALVDDDFTKMPTVTLYENGNARLSQPLISSVGMLGIGHYQVRDDELVVTCDPNTSVTFSISDNGDTLTMKMSSGIAFTKIGAVYKYRSKAEYLSEYSKKAGDALTLDIVRDLAQKGNTLTQADFEKYACVIVDPYYRIYDVEGKYTLTIIDGEDGNASFTIERNASGESFPLDRNGSTGLVFDDFLGIKKIPDYKTQKWFDYLNDEKKPWGENIELSLPEFPGVKFTCTSEKISDGKKDLIFGMPVWNAYLADLTNDGKPEICTTVSIGSGIIDNRVVVYDYVNDKEYQLADRMHYDYYLSMEDGKLMVTQTEYNKNKPLVTTQLQLVNSEILKP</sequence>
<dbReference type="RefSeq" id="WP_137695905.1">
    <property type="nucleotide sequence ID" value="NZ_CP061336.1"/>
</dbReference>
<evidence type="ECO:0000313" key="2">
    <source>
        <dbReference type="Proteomes" id="UP000306409"/>
    </source>
</evidence>
<reference evidence="1 2" key="1">
    <citation type="submission" date="2020-09" db="EMBL/GenBank/DDBJ databases">
        <title>Characterization and genome sequencing of Ruminiclostridium sp. nov. MA18.</title>
        <authorList>
            <person name="Rettenmaier R."/>
            <person name="Kowollik M.-L."/>
            <person name="Liebl W."/>
            <person name="Zverlov V."/>
        </authorList>
    </citation>
    <scope>NUCLEOTIDE SEQUENCE [LARGE SCALE GENOMIC DNA]</scope>
    <source>
        <strain evidence="1 2">MA18</strain>
    </source>
</reference>
<dbReference type="PROSITE" id="PS51257">
    <property type="entry name" value="PROKAR_LIPOPROTEIN"/>
    <property type="match status" value="1"/>
</dbReference>
<proteinExistence type="predicted"/>
<keyword evidence="2" id="KW-1185">Reference proteome</keyword>
<dbReference type="Proteomes" id="UP000306409">
    <property type="component" value="Chromosome"/>
</dbReference>
<dbReference type="OrthoDB" id="9804799at2"/>
<gene>
    <name evidence="1" type="ORF">EHE19_010930</name>
</gene>
<dbReference type="EMBL" id="CP061336">
    <property type="protein sequence ID" value="QNU65446.1"/>
    <property type="molecule type" value="Genomic_DNA"/>
</dbReference>